<dbReference type="Proteomes" id="UP000034036">
    <property type="component" value="Unassembled WGS sequence"/>
</dbReference>
<accession>A0A0G1CCN5</accession>
<name>A0A0G1CCN5_9BACT</name>
<proteinExistence type="predicted"/>
<gene>
    <name evidence="1" type="ORF">UV11_C0016G0018</name>
</gene>
<organism evidence="1 2">
    <name type="scientific">Candidatus Giovannonibacteria bacterium GW2011_GWF2_42_19</name>
    <dbReference type="NCBI Taxonomy" id="1618659"/>
    <lineage>
        <taxon>Bacteria</taxon>
        <taxon>Candidatus Giovannoniibacteriota</taxon>
    </lineage>
</organism>
<dbReference type="EMBL" id="LCDF01000016">
    <property type="protein sequence ID" value="KKS47403.1"/>
    <property type="molecule type" value="Genomic_DNA"/>
</dbReference>
<reference evidence="1 2" key="1">
    <citation type="journal article" date="2015" name="Nature">
        <title>rRNA introns, odd ribosomes, and small enigmatic genomes across a large radiation of phyla.</title>
        <authorList>
            <person name="Brown C.T."/>
            <person name="Hug L.A."/>
            <person name="Thomas B.C."/>
            <person name="Sharon I."/>
            <person name="Castelle C.J."/>
            <person name="Singh A."/>
            <person name="Wilkins M.J."/>
            <person name="Williams K.H."/>
            <person name="Banfield J.F."/>
        </authorList>
    </citation>
    <scope>NUCLEOTIDE SEQUENCE [LARGE SCALE GENOMIC DNA]</scope>
</reference>
<evidence type="ECO:0000313" key="1">
    <source>
        <dbReference type="EMBL" id="KKS47403.1"/>
    </source>
</evidence>
<comment type="caution">
    <text evidence="1">The sequence shown here is derived from an EMBL/GenBank/DDBJ whole genome shotgun (WGS) entry which is preliminary data.</text>
</comment>
<protein>
    <submittedName>
        <fullName evidence="1">Uncharacterized protein</fullName>
    </submittedName>
</protein>
<sequence>MKKLFVIDRDLLDKPWLGIVTALVKAIPDDWTVFEGIIEAAPFVRDMRIMPRNVGFQISGDEATVATASERGMIGNGNPKLLAEFIKNPLPDFILFTVRPARYIPMKTVKDIATTYINNGYRGSITA</sequence>
<dbReference type="AlphaFoldDB" id="A0A0G1CCN5"/>
<evidence type="ECO:0000313" key="2">
    <source>
        <dbReference type="Proteomes" id="UP000034036"/>
    </source>
</evidence>